<organism evidence="2 3">
    <name type="scientific">Prevotella histicola JCM 15637 = DNF00424</name>
    <dbReference type="NCBI Taxonomy" id="1236504"/>
    <lineage>
        <taxon>Bacteria</taxon>
        <taxon>Pseudomonadati</taxon>
        <taxon>Bacteroidota</taxon>
        <taxon>Bacteroidia</taxon>
        <taxon>Bacteroidales</taxon>
        <taxon>Prevotellaceae</taxon>
        <taxon>Prevotella</taxon>
    </lineage>
</organism>
<dbReference type="RefSeq" id="WP_036870542.1">
    <property type="nucleotide sequence ID" value="NZ_JRNJ01000079.1"/>
</dbReference>
<name>A0AAW3FDH7_9BACT</name>
<evidence type="ECO:0008006" key="4">
    <source>
        <dbReference type="Google" id="ProtNLM"/>
    </source>
</evidence>
<accession>A0AAW3FDH7</accession>
<comment type="caution">
    <text evidence="2">The sequence shown here is derived from an EMBL/GenBank/DDBJ whole genome shotgun (WGS) entry which is preliminary data.</text>
</comment>
<keyword evidence="1" id="KW-0732">Signal</keyword>
<evidence type="ECO:0000313" key="2">
    <source>
        <dbReference type="EMBL" id="KGF25557.1"/>
    </source>
</evidence>
<dbReference type="AlphaFoldDB" id="A0AAW3FDH7"/>
<feature type="chain" id="PRO_5043430716" description="TonB-dependent receptor" evidence="1">
    <location>
        <begin position="23"/>
        <end position="85"/>
    </location>
</feature>
<dbReference type="Proteomes" id="UP000029533">
    <property type="component" value="Unassembled WGS sequence"/>
</dbReference>
<protein>
    <recommendedName>
        <fullName evidence="4">TonB-dependent receptor</fullName>
    </recommendedName>
</protein>
<gene>
    <name evidence="2" type="ORF">HMPREF2132_09235</name>
</gene>
<reference evidence="2 3" key="1">
    <citation type="submission" date="2014-07" db="EMBL/GenBank/DDBJ databases">
        <authorList>
            <person name="McCorrison J."/>
            <person name="Sanka R."/>
            <person name="Torralba M."/>
            <person name="Gillis M."/>
            <person name="Haft D.H."/>
            <person name="Methe B."/>
            <person name="Sutton G."/>
            <person name="Nelson K.E."/>
        </authorList>
    </citation>
    <scope>NUCLEOTIDE SEQUENCE [LARGE SCALE GENOMIC DNA]</scope>
    <source>
        <strain evidence="2 3">DNF00424</strain>
    </source>
</reference>
<evidence type="ECO:0000313" key="3">
    <source>
        <dbReference type="Proteomes" id="UP000029533"/>
    </source>
</evidence>
<sequence length="85" mass="9496">MRKGVIIFVSSIIFIYCQSVSAQNVVDSLGTDSLIRQLPEVMIKGEHPLAVVHGSAITYDLPRIIEKKGVDKFDVIIEVRNLQRS</sequence>
<evidence type="ECO:0000256" key="1">
    <source>
        <dbReference type="SAM" id="SignalP"/>
    </source>
</evidence>
<proteinExistence type="predicted"/>
<dbReference type="EMBL" id="JRNJ01000079">
    <property type="protein sequence ID" value="KGF25557.1"/>
    <property type="molecule type" value="Genomic_DNA"/>
</dbReference>
<feature type="signal peptide" evidence="1">
    <location>
        <begin position="1"/>
        <end position="22"/>
    </location>
</feature>